<evidence type="ECO:0000256" key="1">
    <source>
        <dbReference type="SAM" id="Phobius"/>
    </source>
</evidence>
<keyword evidence="1" id="KW-1133">Transmembrane helix</keyword>
<feature type="transmembrane region" description="Helical" evidence="1">
    <location>
        <begin position="162"/>
        <end position="179"/>
    </location>
</feature>
<dbReference type="OrthoDB" id="8187791at2759"/>
<accession>A0A8J9VH29</accession>
<keyword evidence="1" id="KW-0812">Transmembrane</keyword>
<dbReference type="AlphaFoldDB" id="A0A8J9VH29"/>
<gene>
    <name evidence="3" type="ORF">BINO364_LOCUS7614</name>
</gene>
<proteinExistence type="predicted"/>
<evidence type="ECO:0000313" key="3">
    <source>
        <dbReference type="EMBL" id="CAH0721523.1"/>
    </source>
</evidence>
<organism evidence="3 4">
    <name type="scientific">Brenthis ino</name>
    <name type="common">lesser marbled fritillary</name>
    <dbReference type="NCBI Taxonomy" id="405034"/>
    <lineage>
        <taxon>Eukaryota</taxon>
        <taxon>Metazoa</taxon>
        <taxon>Ecdysozoa</taxon>
        <taxon>Arthropoda</taxon>
        <taxon>Hexapoda</taxon>
        <taxon>Insecta</taxon>
        <taxon>Pterygota</taxon>
        <taxon>Neoptera</taxon>
        <taxon>Endopterygota</taxon>
        <taxon>Lepidoptera</taxon>
        <taxon>Glossata</taxon>
        <taxon>Ditrysia</taxon>
        <taxon>Papilionoidea</taxon>
        <taxon>Nymphalidae</taxon>
        <taxon>Heliconiinae</taxon>
        <taxon>Argynnini</taxon>
        <taxon>Brenthis</taxon>
    </lineage>
</organism>
<feature type="signal peptide" evidence="2">
    <location>
        <begin position="1"/>
        <end position="16"/>
    </location>
</feature>
<reference evidence="3" key="1">
    <citation type="submission" date="2021-12" db="EMBL/GenBank/DDBJ databases">
        <authorList>
            <person name="Martin H S."/>
        </authorList>
    </citation>
    <scope>NUCLEOTIDE SEQUENCE</scope>
</reference>
<dbReference type="Proteomes" id="UP000838878">
    <property type="component" value="Chromosome 2"/>
</dbReference>
<evidence type="ECO:0000313" key="4">
    <source>
        <dbReference type="Proteomes" id="UP000838878"/>
    </source>
</evidence>
<keyword evidence="1" id="KW-0472">Membrane</keyword>
<feature type="chain" id="PRO_5035444130" evidence="2">
    <location>
        <begin position="17"/>
        <end position="180"/>
    </location>
</feature>
<protein>
    <submittedName>
        <fullName evidence="3">Uncharacterized protein</fullName>
    </submittedName>
</protein>
<sequence>MYKKLLILAILTLSSGILIAAQTNERDEAHCFKFTWLGHRFNNESVILNATCQDATRLAQNIPCELPLVASYDGSWPDVEYIWAHHSEIATCVLADNDVCARYTYYFNGLAENSTYMCTRAIDANDTAITNGCYEQTRGSYSTRVCLCRSVPGAIPCNSATMPYLFPVLSLITIIILLMY</sequence>
<keyword evidence="4" id="KW-1185">Reference proteome</keyword>
<feature type="non-terminal residue" evidence="3">
    <location>
        <position position="180"/>
    </location>
</feature>
<evidence type="ECO:0000256" key="2">
    <source>
        <dbReference type="SAM" id="SignalP"/>
    </source>
</evidence>
<dbReference type="EMBL" id="OV170222">
    <property type="protein sequence ID" value="CAH0721523.1"/>
    <property type="molecule type" value="Genomic_DNA"/>
</dbReference>
<keyword evidence="2" id="KW-0732">Signal</keyword>
<name>A0A8J9VH29_9NEOP</name>